<evidence type="ECO:0000313" key="8">
    <source>
        <dbReference type="EMBL" id="KAL3823099.1"/>
    </source>
</evidence>
<dbReference type="GO" id="GO:0005525">
    <property type="term" value="F:GTP binding"/>
    <property type="evidence" value="ECO:0007669"/>
    <property type="project" value="UniProtKB-KW"/>
</dbReference>
<feature type="compositionally biased region" description="Basic and acidic residues" evidence="6">
    <location>
        <begin position="75"/>
        <end position="84"/>
    </location>
</feature>
<dbReference type="GO" id="GO:0005730">
    <property type="term" value="C:nucleolus"/>
    <property type="evidence" value="ECO:0007669"/>
    <property type="project" value="UniProtKB-SubCell"/>
</dbReference>
<sequence>MVKKKSKSKRVTLKDKYKMQRRVVETHRKNRKQAKRDSKSGIVRHDKTKKDPGIPNSWPFKQELLQNIKLERERAEARKAEEKERKKKGSGDLAELMASADRMRSEFDARQRRGGSDATTTTTTTTAGAAGGDERVPSHGQQSRRAYLKSLKMVMESSDVILQVLDARDPLGTRVHPAIEAAVLSHPDKRMVLVMNKIDLVPKANVAEWLTYLRRAHPTVALKAGTARSGKSNESGRSSGIGRAEAEGALDTAMAVGVEGLLQLLKNYARLRTGDGRGKSKTCITVGIIGYPNVGKSSILNSLKRSRAVGVSPRPGFTTTLQEVVLDRSIRLVDSPGVVFDDDDEDENGSGSGAGAVLRNSVDADSVKDPMPAIQSLLGRCSTESLMMTYGVPAFPPGPDGVMVFLAMVARSRGRVLQGGIPDKVMAARLVIKDWNRGKIPYYSVPPPPAVAMEGVGIGGAAGSAKMSSMGGSGDDAPRIVSEFADEFDVNKILEAHDKELMDGLDDVDEMDFVRMDSIIPGTSDGGSGKARGAGGEILEYLTGDLREGEDEGDDDEEEKGGSSEEDEMEDDDNTEDGALANAKMEDAEDYDFDQE</sequence>
<dbReference type="FunFam" id="1.10.1580.10:FF:000002">
    <property type="entry name" value="Guanine nucleotide-binding protein-like 3 (nucleolar)-like"/>
    <property type="match status" value="1"/>
</dbReference>
<comment type="caution">
    <text evidence="8">The sequence shown here is derived from an EMBL/GenBank/DDBJ whole genome shotgun (WGS) entry which is preliminary data.</text>
</comment>
<dbReference type="PANTHER" id="PTHR11089:SF30">
    <property type="entry name" value="GUANINE NUCLEOTIDE-BINDING PROTEIN-LIKE 3 HOMOLOG"/>
    <property type="match status" value="1"/>
</dbReference>
<proteinExistence type="predicted"/>
<keyword evidence="2" id="KW-0547">Nucleotide-binding</keyword>
<evidence type="ECO:0000256" key="1">
    <source>
        <dbReference type="ARBA" id="ARBA00004604"/>
    </source>
</evidence>
<protein>
    <recommendedName>
        <fullName evidence="7">CP-type G domain-containing protein</fullName>
    </recommendedName>
</protein>
<evidence type="ECO:0000259" key="7">
    <source>
        <dbReference type="PROSITE" id="PS51721"/>
    </source>
</evidence>
<dbReference type="PROSITE" id="PS51721">
    <property type="entry name" value="G_CP"/>
    <property type="match status" value="1"/>
</dbReference>
<dbReference type="CDD" id="cd04178">
    <property type="entry name" value="Nucleostemin_like"/>
    <property type="match status" value="1"/>
</dbReference>
<feature type="region of interest" description="Disordered" evidence="6">
    <location>
        <begin position="541"/>
        <end position="596"/>
    </location>
</feature>
<feature type="compositionally biased region" description="Acidic residues" evidence="6">
    <location>
        <begin position="587"/>
        <end position="596"/>
    </location>
</feature>
<evidence type="ECO:0000313" key="9">
    <source>
        <dbReference type="Proteomes" id="UP001530377"/>
    </source>
</evidence>
<dbReference type="AlphaFoldDB" id="A0ABD3SEX5"/>
<feature type="compositionally biased region" description="Basic and acidic residues" evidence="6">
    <location>
        <begin position="35"/>
        <end position="52"/>
    </location>
</feature>
<feature type="region of interest" description="Disordered" evidence="6">
    <location>
        <begin position="75"/>
        <end position="144"/>
    </location>
</feature>
<evidence type="ECO:0000256" key="5">
    <source>
        <dbReference type="ARBA" id="ARBA00023242"/>
    </source>
</evidence>
<dbReference type="Gene3D" id="1.10.1580.10">
    <property type="match status" value="1"/>
</dbReference>
<feature type="compositionally biased region" description="Low complexity" evidence="6">
    <location>
        <begin position="118"/>
        <end position="128"/>
    </location>
</feature>
<dbReference type="Pfam" id="PF08701">
    <property type="entry name" value="GN3L_Grn1"/>
    <property type="match status" value="1"/>
</dbReference>
<dbReference type="PANTHER" id="PTHR11089">
    <property type="entry name" value="GTP-BINDING PROTEIN-RELATED"/>
    <property type="match status" value="1"/>
</dbReference>
<keyword evidence="4" id="KW-0342">GTP-binding</keyword>
<evidence type="ECO:0000256" key="3">
    <source>
        <dbReference type="ARBA" id="ARBA00023054"/>
    </source>
</evidence>
<dbReference type="InterPro" id="IPR023179">
    <property type="entry name" value="GTP-bd_ortho_bundle_sf"/>
</dbReference>
<feature type="domain" description="CP-type G" evidence="7">
    <location>
        <begin position="148"/>
        <end position="341"/>
    </location>
</feature>
<dbReference type="GO" id="GO:0050793">
    <property type="term" value="P:regulation of developmental process"/>
    <property type="evidence" value="ECO:0007669"/>
    <property type="project" value="UniProtKB-ARBA"/>
</dbReference>
<dbReference type="InterPro" id="IPR014813">
    <property type="entry name" value="Gnl3_N_dom"/>
</dbReference>
<evidence type="ECO:0000256" key="2">
    <source>
        <dbReference type="ARBA" id="ARBA00022741"/>
    </source>
</evidence>
<keyword evidence="5" id="KW-0539">Nucleus</keyword>
<feature type="compositionally biased region" description="Basic and acidic residues" evidence="6">
    <location>
        <begin position="12"/>
        <end position="27"/>
    </location>
</feature>
<keyword evidence="3" id="KW-0175">Coiled coil</keyword>
<dbReference type="InterPro" id="IPR050755">
    <property type="entry name" value="TRAFAC_YlqF/YawG_RiboMat"/>
</dbReference>
<dbReference type="GO" id="GO:0051239">
    <property type="term" value="P:regulation of multicellular organismal process"/>
    <property type="evidence" value="ECO:0007669"/>
    <property type="project" value="UniProtKB-ARBA"/>
</dbReference>
<evidence type="ECO:0000256" key="6">
    <source>
        <dbReference type="SAM" id="MobiDB-lite"/>
    </source>
</evidence>
<dbReference type="SUPFAM" id="SSF52540">
    <property type="entry name" value="P-loop containing nucleoside triphosphate hydrolases"/>
    <property type="match status" value="1"/>
</dbReference>
<dbReference type="InterPro" id="IPR006073">
    <property type="entry name" value="GTP-bd"/>
</dbReference>
<feature type="compositionally biased region" description="Basic residues" evidence="6">
    <location>
        <begin position="1"/>
        <end position="11"/>
    </location>
</feature>
<feature type="region of interest" description="Disordered" evidence="6">
    <location>
        <begin position="337"/>
        <end position="358"/>
    </location>
</feature>
<comment type="subcellular location">
    <subcellularLocation>
        <location evidence="1">Nucleus</location>
        <location evidence="1">Nucleolus</location>
    </subcellularLocation>
</comment>
<dbReference type="InterPro" id="IPR027417">
    <property type="entry name" value="P-loop_NTPase"/>
</dbReference>
<dbReference type="EMBL" id="JALLPB020000047">
    <property type="protein sequence ID" value="KAL3823099.1"/>
    <property type="molecule type" value="Genomic_DNA"/>
</dbReference>
<evidence type="ECO:0000256" key="4">
    <source>
        <dbReference type="ARBA" id="ARBA00023134"/>
    </source>
</evidence>
<feature type="region of interest" description="Disordered" evidence="6">
    <location>
        <begin position="1"/>
        <end position="62"/>
    </location>
</feature>
<dbReference type="FunFam" id="3.40.50.300:FF:000571">
    <property type="entry name" value="Guanine nucleotide-binding protein-like NSN1"/>
    <property type="match status" value="1"/>
</dbReference>
<organism evidence="8 9">
    <name type="scientific">Cyclostephanos tholiformis</name>
    <dbReference type="NCBI Taxonomy" id="382380"/>
    <lineage>
        <taxon>Eukaryota</taxon>
        <taxon>Sar</taxon>
        <taxon>Stramenopiles</taxon>
        <taxon>Ochrophyta</taxon>
        <taxon>Bacillariophyta</taxon>
        <taxon>Coscinodiscophyceae</taxon>
        <taxon>Thalassiosirophycidae</taxon>
        <taxon>Stephanodiscales</taxon>
        <taxon>Stephanodiscaceae</taxon>
        <taxon>Cyclostephanos</taxon>
    </lineage>
</organism>
<reference evidence="8 9" key="1">
    <citation type="submission" date="2024-10" db="EMBL/GenBank/DDBJ databases">
        <title>Updated reference genomes for cyclostephanoid diatoms.</title>
        <authorList>
            <person name="Roberts W.R."/>
            <person name="Alverson A.J."/>
        </authorList>
    </citation>
    <scope>NUCLEOTIDE SEQUENCE [LARGE SCALE GENOMIC DNA]</scope>
    <source>
        <strain evidence="8 9">AJA228-03</strain>
    </source>
</reference>
<dbReference type="Gene3D" id="3.40.50.300">
    <property type="entry name" value="P-loop containing nucleotide triphosphate hydrolases"/>
    <property type="match status" value="1"/>
</dbReference>
<dbReference type="InterPro" id="IPR030378">
    <property type="entry name" value="G_CP_dom"/>
</dbReference>
<dbReference type="Proteomes" id="UP001530377">
    <property type="component" value="Unassembled WGS sequence"/>
</dbReference>
<name>A0ABD3SEX5_9STRA</name>
<accession>A0ABD3SEX5</accession>
<dbReference type="Pfam" id="PF01926">
    <property type="entry name" value="MMR_HSR1"/>
    <property type="match status" value="1"/>
</dbReference>
<gene>
    <name evidence="8" type="ORF">ACHAXA_011151</name>
</gene>
<feature type="compositionally biased region" description="Basic and acidic residues" evidence="6">
    <location>
        <begin position="101"/>
        <end position="115"/>
    </location>
</feature>
<keyword evidence="9" id="KW-1185">Reference proteome</keyword>
<feature type="compositionally biased region" description="Acidic residues" evidence="6">
    <location>
        <begin position="548"/>
        <end position="576"/>
    </location>
</feature>